<dbReference type="EMBL" id="KV744910">
    <property type="protein sequence ID" value="OCK81734.1"/>
    <property type="molecule type" value="Genomic_DNA"/>
</dbReference>
<feature type="region of interest" description="Disordered" evidence="1">
    <location>
        <begin position="24"/>
        <end position="68"/>
    </location>
</feature>
<feature type="region of interest" description="Disordered" evidence="1">
    <location>
        <begin position="85"/>
        <end position="138"/>
    </location>
</feature>
<evidence type="ECO:0000313" key="2">
    <source>
        <dbReference type="EMBL" id="OCK81734.1"/>
    </source>
</evidence>
<feature type="compositionally biased region" description="Basic and acidic residues" evidence="1">
    <location>
        <begin position="409"/>
        <end position="421"/>
    </location>
</feature>
<feature type="compositionally biased region" description="Low complexity" evidence="1">
    <location>
        <begin position="266"/>
        <end position="280"/>
    </location>
</feature>
<feature type="compositionally biased region" description="Low complexity" evidence="1">
    <location>
        <begin position="329"/>
        <end position="350"/>
    </location>
</feature>
<dbReference type="OrthoDB" id="3946700at2759"/>
<feature type="region of interest" description="Disordered" evidence="1">
    <location>
        <begin position="265"/>
        <end position="293"/>
    </location>
</feature>
<proteinExistence type="predicted"/>
<organism evidence="2 3">
    <name type="scientific">Lepidopterella palustris CBS 459.81</name>
    <dbReference type="NCBI Taxonomy" id="1314670"/>
    <lineage>
        <taxon>Eukaryota</taxon>
        <taxon>Fungi</taxon>
        <taxon>Dikarya</taxon>
        <taxon>Ascomycota</taxon>
        <taxon>Pezizomycotina</taxon>
        <taxon>Dothideomycetes</taxon>
        <taxon>Pleosporomycetidae</taxon>
        <taxon>Mytilinidiales</taxon>
        <taxon>Argynnaceae</taxon>
        <taxon>Lepidopterella</taxon>
    </lineage>
</organism>
<sequence length="512" mass="56987">MGLPLWRAPSPVESKDAIKVDLTASSRSTIRRRVRSPVIPRRARRSGNAPATGTQRSPRRGDFGFRVPTSSTWDFTDFEFGDRQLERPEERVLPPLPPVPESRNYTRGASEISAARNPPLSANRDRSPGFWRYSGEDRNPFSYTRSPSAAEFPINPRNPPLPRAYGELPAYTPNFAPAGYAGSRDAPPTEVRLEPFGFGSQGRAAASDTRDGIRTSRVSLQRPSEVPLPRSEFVIIEDGEEEGSDTNAVGFPPLRRMGRRTIVDGPLPSSSLRESWSWSPATTVDGLGDRERSFSPVEDHWETMLSTVAPDPHLPSVDSSFTSAAASASFSNSHPTSRSGSSNSNSASSSRTHLTVPSRHSPDELVARVCETSDEDSGEDTEPDDIEVRDISASRRASSRNPSLLADEPPSRDPYRYSRDLRNRSRDASRFVRNFYSFTSRAGPREGNISSTSFDDDFRDADAHIQDPELEQMRSILERLARRDDIPEEFWISAGLTPPMAERVERLQRERL</sequence>
<evidence type="ECO:0000313" key="3">
    <source>
        <dbReference type="Proteomes" id="UP000250266"/>
    </source>
</evidence>
<feature type="compositionally biased region" description="Acidic residues" evidence="1">
    <location>
        <begin position="372"/>
        <end position="385"/>
    </location>
</feature>
<reference evidence="2 3" key="1">
    <citation type="journal article" date="2016" name="Nat. Commun.">
        <title>Ectomycorrhizal ecology is imprinted in the genome of the dominant symbiotic fungus Cenococcum geophilum.</title>
        <authorList>
            <consortium name="DOE Joint Genome Institute"/>
            <person name="Peter M."/>
            <person name="Kohler A."/>
            <person name="Ohm R.A."/>
            <person name="Kuo A."/>
            <person name="Krutzmann J."/>
            <person name="Morin E."/>
            <person name="Arend M."/>
            <person name="Barry K.W."/>
            <person name="Binder M."/>
            <person name="Choi C."/>
            <person name="Clum A."/>
            <person name="Copeland A."/>
            <person name="Grisel N."/>
            <person name="Haridas S."/>
            <person name="Kipfer T."/>
            <person name="LaButti K."/>
            <person name="Lindquist E."/>
            <person name="Lipzen A."/>
            <person name="Maire R."/>
            <person name="Meier B."/>
            <person name="Mihaltcheva S."/>
            <person name="Molinier V."/>
            <person name="Murat C."/>
            <person name="Poggeler S."/>
            <person name="Quandt C.A."/>
            <person name="Sperisen C."/>
            <person name="Tritt A."/>
            <person name="Tisserant E."/>
            <person name="Crous P.W."/>
            <person name="Henrissat B."/>
            <person name="Nehls U."/>
            <person name="Egli S."/>
            <person name="Spatafora J.W."/>
            <person name="Grigoriev I.V."/>
            <person name="Martin F.M."/>
        </authorList>
    </citation>
    <scope>NUCLEOTIDE SEQUENCE [LARGE SCALE GENOMIC DNA]</scope>
    <source>
        <strain evidence="2 3">CBS 459.81</strain>
    </source>
</reference>
<feature type="region of interest" description="Disordered" evidence="1">
    <location>
        <begin position="329"/>
        <end position="421"/>
    </location>
</feature>
<keyword evidence="3" id="KW-1185">Reference proteome</keyword>
<protein>
    <submittedName>
        <fullName evidence="2">Uncharacterized protein</fullName>
    </submittedName>
</protein>
<feature type="compositionally biased region" description="Basic residues" evidence="1">
    <location>
        <begin position="29"/>
        <end position="45"/>
    </location>
</feature>
<feature type="region of interest" description="Disordered" evidence="1">
    <location>
        <begin position="179"/>
        <end position="224"/>
    </location>
</feature>
<dbReference type="Proteomes" id="UP000250266">
    <property type="component" value="Unassembled WGS sequence"/>
</dbReference>
<gene>
    <name evidence="2" type="ORF">K432DRAFT_8180</name>
</gene>
<dbReference type="AlphaFoldDB" id="A0A8E2JGH6"/>
<evidence type="ECO:0000256" key="1">
    <source>
        <dbReference type="SAM" id="MobiDB-lite"/>
    </source>
</evidence>
<name>A0A8E2JGH6_9PEZI</name>
<accession>A0A8E2JGH6</accession>